<accession>A0A5Q2TS87</accession>
<evidence type="ECO:0000313" key="2">
    <source>
        <dbReference type="EMBL" id="QGH36893.1"/>
    </source>
</evidence>
<dbReference type="PANTHER" id="PTHR10885:SF0">
    <property type="entry name" value="ISOPENTENYL-DIPHOSPHATE DELTA-ISOMERASE"/>
    <property type="match status" value="1"/>
</dbReference>
<reference evidence="2 3" key="1">
    <citation type="submission" date="2019-11" db="EMBL/GenBank/DDBJ databases">
        <title>Gracilibacillus salitolerans sp. nov., a moderate halophile isolated from a saline soil in northwest China.</title>
        <authorList>
            <person name="Gan L."/>
        </authorList>
    </citation>
    <scope>NUCLEOTIDE SEQUENCE [LARGE SCALE GENOMIC DNA]</scope>
    <source>
        <strain evidence="2 3">SCU50</strain>
    </source>
</reference>
<feature type="domain" description="Nudix hydrolase" evidence="1">
    <location>
        <begin position="28"/>
        <end position="166"/>
    </location>
</feature>
<protein>
    <submittedName>
        <fullName evidence="2">NUDIX domain-containing protein</fullName>
    </submittedName>
</protein>
<dbReference type="CDD" id="cd04692">
    <property type="entry name" value="NUDIX_Hydrolase"/>
    <property type="match status" value="1"/>
</dbReference>
<dbReference type="Proteomes" id="UP000339690">
    <property type="component" value="Chromosome"/>
</dbReference>
<dbReference type="SUPFAM" id="SSF55811">
    <property type="entry name" value="Nudix"/>
    <property type="match status" value="1"/>
</dbReference>
<dbReference type="PROSITE" id="PS51462">
    <property type="entry name" value="NUDIX"/>
    <property type="match status" value="1"/>
</dbReference>
<keyword evidence="3" id="KW-1185">Reference proteome</keyword>
<organism evidence="2 3">
    <name type="scientific">Gracilibacillus salitolerans</name>
    <dbReference type="NCBI Taxonomy" id="2663022"/>
    <lineage>
        <taxon>Bacteria</taxon>
        <taxon>Bacillati</taxon>
        <taxon>Bacillota</taxon>
        <taxon>Bacilli</taxon>
        <taxon>Bacillales</taxon>
        <taxon>Bacillaceae</taxon>
        <taxon>Gracilibacillus</taxon>
    </lineage>
</organism>
<proteinExistence type="predicted"/>
<dbReference type="InterPro" id="IPR015797">
    <property type="entry name" value="NUDIX_hydrolase-like_dom_sf"/>
</dbReference>
<dbReference type="PANTHER" id="PTHR10885">
    <property type="entry name" value="ISOPENTENYL-DIPHOSPHATE DELTA-ISOMERASE"/>
    <property type="match status" value="1"/>
</dbReference>
<dbReference type="EMBL" id="CP045915">
    <property type="protein sequence ID" value="QGH36893.1"/>
    <property type="molecule type" value="Genomic_DNA"/>
</dbReference>
<dbReference type="GO" id="GO:0003824">
    <property type="term" value="F:catalytic activity"/>
    <property type="evidence" value="ECO:0007669"/>
    <property type="project" value="UniProtKB-ARBA"/>
</dbReference>
<dbReference type="Gene3D" id="3.90.79.10">
    <property type="entry name" value="Nucleoside Triphosphate Pyrophosphohydrolase"/>
    <property type="match status" value="1"/>
</dbReference>
<dbReference type="Pfam" id="PF00293">
    <property type="entry name" value="NUDIX"/>
    <property type="match status" value="1"/>
</dbReference>
<evidence type="ECO:0000259" key="1">
    <source>
        <dbReference type="PROSITE" id="PS51462"/>
    </source>
</evidence>
<dbReference type="InterPro" id="IPR000086">
    <property type="entry name" value="NUDIX_hydrolase_dom"/>
</dbReference>
<gene>
    <name evidence="2" type="ORF">GI584_01885</name>
</gene>
<name>A0A5Q2TS87_9BACI</name>
<dbReference type="AlphaFoldDB" id="A0A5Q2TS87"/>
<sequence>MSEELKIYDENQTEIGVADRDEVHKIGYWHQTFQCWFVDQNDDMDYIYLQKRSNDKKDFPNLLDITAAGHLLSTETVADGVREVEEELGIDVHFNELISLGVIEDPIETKSFLDREWAHVFLYRLKESDEFNLQQEEVSGIVKSTFQDFYDLCFDKKKEIRVNGFEMRELGERTIVNRNISLEDIVPHRKAYLQQVVKRIADYI</sequence>
<evidence type="ECO:0000313" key="3">
    <source>
        <dbReference type="Proteomes" id="UP000339690"/>
    </source>
</evidence>
<dbReference type="KEGG" id="grc:GI584_01885"/>